<reference evidence="1" key="1">
    <citation type="submission" date="2020-05" db="EMBL/GenBank/DDBJ databases">
        <authorList>
            <person name="Brown S."/>
            <person name="Huntemann M."/>
            <person name="Clum A."/>
            <person name="Spunde A."/>
            <person name="Palaniappan K."/>
            <person name="Ritter S."/>
            <person name="Mikhailova N."/>
            <person name="Chen I.-M."/>
            <person name="Stamatis D."/>
            <person name="Reddy T."/>
            <person name="O'Malley R."/>
            <person name="Daum C."/>
            <person name="Shapiro N."/>
            <person name="Ivanova N."/>
            <person name="Kyrpides N."/>
            <person name="Woyke T."/>
        </authorList>
    </citation>
    <scope>NUCLEOTIDE SEQUENCE</scope>
    <source>
        <strain evidence="1">DJ080</strain>
    </source>
</reference>
<name>A0AAX0B3L4_CLOBE</name>
<keyword evidence="1" id="KW-0255">Endonuclease</keyword>
<dbReference type="EMBL" id="JABSWW010000001">
    <property type="protein sequence ID" value="NRT89474.1"/>
    <property type="molecule type" value="Genomic_DNA"/>
</dbReference>
<evidence type="ECO:0000313" key="1">
    <source>
        <dbReference type="EMBL" id="NRT89474.1"/>
    </source>
</evidence>
<proteinExistence type="predicted"/>
<reference evidence="1" key="2">
    <citation type="journal article" date="2022" name="Nat. Biotechnol.">
        <title>Carbon-negative production of acetone and isopropanol by gas fermentation at industrial pilot scale.</title>
        <authorList>
            <person name="Liew F.E."/>
            <person name="Nogle R."/>
            <person name="Abdalla T."/>
            <person name="Rasor B.J."/>
            <person name="Canter C."/>
            <person name="Jensen R.O."/>
            <person name="Wang L."/>
            <person name="Strutz J."/>
            <person name="Chirania P."/>
            <person name="De Tissera S."/>
            <person name="Mueller A.P."/>
            <person name="Ruan Z."/>
            <person name="Gao A."/>
            <person name="Tran L."/>
            <person name="Engle N.L."/>
            <person name="Bromley J.C."/>
            <person name="Daniell J."/>
            <person name="Conrado R."/>
            <person name="Tschaplinski T.J."/>
            <person name="Giannone R.J."/>
            <person name="Hettich R.L."/>
            <person name="Karim A.S."/>
            <person name="Simpson S.D."/>
            <person name="Brown S.D."/>
            <person name="Leang C."/>
            <person name="Jewett M.C."/>
            <person name="Kopke M."/>
        </authorList>
    </citation>
    <scope>NUCLEOTIDE SEQUENCE</scope>
    <source>
        <strain evidence="1">DJ080</strain>
    </source>
</reference>
<comment type="caution">
    <text evidence="1">The sequence shown here is derived from an EMBL/GenBank/DDBJ whole genome shotgun (WGS) entry which is preliminary data.</text>
</comment>
<organism evidence="1 2">
    <name type="scientific">Clostridium beijerinckii</name>
    <name type="common">Clostridium MP</name>
    <dbReference type="NCBI Taxonomy" id="1520"/>
    <lineage>
        <taxon>Bacteria</taxon>
        <taxon>Bacillati</taxon>
        <taxon>Bacillota</taxon>
        <taxon>Clostridia</taxon>
        <taxon>Eubacteriales</taxon>
        <taxon>Clostridiaceae</taxon>
        <taxon>Clostridium</taxon>
    </lineage>
</organism>
<protein>
    <submittedName>
        <fullName evidence="1">Holliday junction resolvase-like predicted endonuclease</fullName>
    </submittedName>
</protein>
<dbReference type="Proteomes" id="UP001193748">
    <property type="component" value="Unassembled WGS sequence"/>
</dbReference>
<dbReference type="AlphaFoldDB" id="A0AAX0B3L4"/>
<keyword evidence="1" id="KW-0378">Hydrolase</keyword>
<keyword evidence="1" id="KW-0540">Nuclease</keyword>
<gene>
    <name evidence="1" type="ORF">B0H41_003153</name>
</gene>
<dbReference type="GO" id="GO:0004519">
    <property type="term" value="F:endonuclease activity"/>
    <property type="evidence" value="ECO:0007669"/>
    <property type="project" value="UniProtKB-KW"/>
</dbReference>
<evidence type="ECO:0000313" key="2">
    <source>
        <dbReference type="Proteomes" id="UP001193748"/>
    </source>
</evidence>
<sequence>MEANVKDLMSIYYQYIEYVNNNLNKLALDNNLICGDMIKKYGIADNRCIGIGWKRVIENRIMELIENLHNENGNLDVNFLKKVVNQLKLEYNINKKDYKIQIEILENLCNCFSGDINILSDKDTLMRLFEFAIDLHIVNDSKIDNENINIKNIILAAKYMRDKGYKFDIINGELEFNKADFLKIHSDIESIIKSLGGINIAKNIFSRELNNIYNSKHKRYIITRRKSSIGHENKLKSMMPYNYILQICMKHLYKTNSLERELTFVEINEKYEELESLSKNFTTCLGLQNHSIFENLSIDFQALPDILNKNVLFDKLFTINQWKPKYVLEIIEHMFFKIYKENRSWSYKLKEYLKVCQIILEYKYCSIINFDEVFKKACIKRNVLEDIFNDISHTLGNVNNEFRCILDKTNFGDRPLIKLNENEYFLLSPLINGFSFYEALYDKFRLVNIQNQKLLNRKQGFLLENFIKYRLDKKNIDYKYGHYNFNCVNNGKNPLECDLILEDDKNILFIEIKKRPLSKKVEQLDDIELLKILGEGIVFSQKQALNHELQLRLKGNIKLFDDEKLSKELSSVEYGKRNIIKISLTFQEYGFLAYKTITEKIMQSLLICEFSANNPNRDQELDNFRKQQKILSSRINELYDGKKIELSTAFHNSIFRSLQQFLYSLDNSSNTSELIYNMCFDRYMGSGEMDFYSELFYILDKLKPLEE</sequence>
<dbReference type="RefSeq" id="WP_173711226.1">
    <property type="nucleotide sequence ID" value="NZ_JABSWW010000001.1"/>
</dbReference>
<accession>A0AAX0B3L4</accession>